<reference evidence="1 2" key="1">
    <citation type="submission" date="2018-06" db="EMBL/GenBank/DDBJ databases">
        <title>Genomic Encyclopedia of Archaeal and Bacterial Type Strains, Phase II (KMG-II): from individual species to whole genera.</title>
        <authorList>
            <person name="Goeker M."/>
        </authorList>
    </citation>
    <scope>NUCLEOTIDE SEQUENCE [LARGE SCALE GENOMIC DNA]</scope>
    <source>
        <strain evidence="1 2">DSM 27372</strain>
    </source>
</reference>
<proteinExistence type="predicted"/>
<keyword evidence="2" id="KW-1185">Reference proteome</keyword>
<dbReference type="Proteomes" id="UP000248198">
    <property type="component" value="Unassembled WGS sequence"/>
</dbReference>
<comment type="caution">
    <text evidence="1">The sequence shown here is derived from an EMBL/GenBank/DDBJ whole genome shotgun (WGS) entry which is preliminary data.</text>
</comment>
<dbReference type="AlphaFoldDB" id="A0A318UCG2"/>
<dbReference type="Pfam" id="PF11751">
    <property type="entry name" value="PorP_SprF"/>
    <property type="match status" value="1"/>
</dbReference>
<dbReference type="RefSeq" id="WP_110833628.1">
    <property type="nucleotide sequence ID" value="NZ_QKLU01000007.1"/>
</dbReference>
<protein>
    <submittedName>
        <fullName evidence="1">Type IX secretion system PorP/SprF family membrane protein</fullName>
    </submittedName>
</protein>
<accession>A0A318UCG2</accession>
<gene>
    <name evidence="1" type="ORF">B0O44_10794</name>
</gene>
<dbReference type="InterPro" id="IPR019861">
    <property type="entry name" value="PorP/SprF_Bacteroidetes"/>
</dbReference>
<evidence type="ECO:0000313" key="2">
    <source>
        <dbReference type="Proteomes" id="UP000248198"/>
    </source>
</evidence>
<dbReference type="OrthoDB" id="891773at2"/>
<name>A0A318UCG2_9SPHI</name>
<dbReference type="EMBL" id="QKLU01000007">
    <property type="protein sequence ID" value="PYF71479.1"/>
    <property type="molecule type" value="Genomic_DNA"/>
</dbReference>
<sequence>MTKNIRLTGILLLLALCWSSVRVSSQIIPLGVQYYENQYMGNPAFAGWGGGLTLNLSYRNQWKSIPGSPVTMAFTGDYGKDKVGLGLSLYSDKAGLISRTRAVGTYAYHLPLNDDKQYVHFGISLGMMNERLDMPNIIADPNDQSAGRFNERKTYLDGDFGIAYTNEKVTLQGALPNLKKLLKKDDNNTVDRTTYLLAFAYKIGNPAEAIALEPKISFRAAKDIENIWDLGTNLKFPGDMISVMGMYHSNKSSTFGIGLNYKEFLIQGFYTSQLAAERVRTGGDFEINLKIRLFRNKDVRDVKVF</sequence>
<evidence type="ECO:0000313" key="1">
    <source>
        <dbReference type="EMBL" id="PYF71479.1"/>
    </source>
</evidence>
<organism evidence="1 2">
    <name type="scientific">Pedobacter nutrimenti</name>
    <dbReference type="NCBI Taxonomy" id="1241337"/>
    <lineage>
        <taxon>Bacteria</taxon>
        <taxon>Pseudomonadati</taxon>
        <taxon>Bacteroidota</taxon>
        <taxon>Sphingobacteriia</taxon>
        <taxon>Sphingobacteriales</taxon>
        <taxon>Sphingobacteriaceae</taxon>
        <taxon>Pedobacter</taxon>
    </lineage>
</organism>
<dbReference type="NCBIfam" id="TIGR03519">
    <property type="entry name" value="T9SS_PorP_fam"/>
    <property type="match status" value="1"/>
</dbReference>